<dbReference type="GeneID" id="97672571"/>
<dbReference type="SUPFAM" id="SSF55729">
    <property type="entry name" value="Acyl-CoA N-acyltransferases (Nat)"/>
    <property type="match status" value="1"/>
</dbReference>
<dbReference type="Gene3D" id="3.40.630.30">
    <property type="match status" value="1"/>
</dbReference>
<protein>
    <submittedName>
        <fullName evidence="2">Putative acetyltransferase</fullName>
    </submittedName>
</protein>
<keyword evidence="2" id="KW-0808">Transferase</keyword>
<reference evidence="3" key="1">
    <citation type="submission" date="2015-07" db="EMBL/GenBank/DDBJ databases">
        <authorList>
            <person name="Rodrigo-Torres Lidia"/>
            <person name="Arahal R.David."/>
        </authorList>
    </citation>
    <scope>NUCLEOTIDE SEQUENCE [LARGE SCALE GENOMIC DNA]</scope>
    <source>
        <strain evidence="3">CECT 5096</strain>
    </source>
</reference>
<sequence>MRIEPEETYEIRNANRVDMARCGEILNDWIDETPWMPRVHSHEDVVRYHREFVYENRDVLVAETDDNEIHGFAATSTDAFVTGFYLATKARNKGLGQLMLERIKEENPAGLSLWTFVANSGAQNFYKRDGFKEVRRTDGDNEENLPDILFAWKPDGATA</sequence>
<dbReference type="EMBL" id="CXWC01000014">
    <property type="protein sequence ID" value="CTQ77855.1"/>
    <property type="molecule type" value="Genomic_DNA"/>
</dbReference>
<dbReference type="InterPro" id="IPR000182">
    <property type="entry name" value="GNAT_dom"/>
</dbReference>
<dbReference type="STRING" id="311410.LA5095_05299"/>
<evidence type="ECO:0000313" key="2">
    <source>
        <dbReference type="EMBL" id="CTQ77855.1"/>
    </source>
</evidence>
<organism evidence="2 3">
    <name type="scientific">Roseibium album</name>
    <dbReference type="NCBI Taxonomy" id="311410"/>
    <lineage>
        <taxon>Bacteria</taxon>
        <taxon>Pseudomonadati</taxon>
        <taxon>Pseudomonadota</taxon>
        <taxon>Alphaproteobacteria</taxon>
        <taxon>Hyphomicrobiales</taxon>
        <taxon>Stappiaceae</taxon>
        <taxon>Roseibium</taxon>
    </lineage>
</organism>
<accession>A0A0M7ARU3</accession>
<name>A0A0M7ARU3_9HYPH</name>
<dbReference type="InterPro" id="IPR016181">
    <property type="entry name" value="Acyl_CoA_acyltransferase"/>
</dbReference>
<proteinExistence type="predicted"/>
<dbReference type="GO" id="GO:0016747">
    <property type="term" value="F:acyltransferase activity, transferring groups other than amino-acyl groups"/>
    <property type="evidence" value="ECO:0007669"/>
    <property type="project" value="InterPro"/>
</dbReference>
<dbReference type="RefSeq" id="WP_055120569.1">
    <property type="nucleotide sequence ID" value="NZ_CXWA01000010.1"/>
</dbReference>
<dbReference type="PROSITE" id="PS51186">
    <property type="entry name" value="GNAT"/>
    <property type="match status" value="1"/>
</dbReference>
<dbReference type="OrthoDB" id="9797417at2"/>
<evidence type="ECO:0000259" key="1">
    <source>
        <dbReference type="PROSITE" id="PS51186"/>
    </source>
</evidence>
<dbReference type="CDD" id="cd04301">
    <property type="entry name" value="NAT_SF"/>
    <property type="match status" value="1"/>
</dbReference>
<dbReference type="Pfam" id="PF13508">
    <property type="entry name" value="Acetyltransf_7"/>
    <property type="match status" value="1"/>
</dbReference>
<dbReference type="AlphaFoldDB" id="A0A0M7ARU3"/>
<evidence type="ECO:0000313" key="3">
    <source>
        <dbReference type="Proteomes" id="UP000049983"/>
    </source>
</evidence>
<dbReference type="Proteomes" id="UP000049983">
    <property type="component" value="Unassembled WGS sequence"/>
</dbReference>
<gene>
    <name evidence="2" type="ORF">LA5096_05317</name>
</gene>
<keyword evidence="3" id="KW-1185">Reference proteome</keyword>
<feature type="domain" description="N-acetyltransferase" evidence="1">
    <location>
        <begin position="9"/>
        <end position="155"/>
    </location>
</feature>